<keyword evidence="3" id="KW-0847">Vitamin C</keyword>
<keyword evidence="2" id="KW-0479">Metal-binding</keyword>
<gene>
    <name evidence="9" type="primary">ybiX</name>
    <name evidence="9" type="ORF">OCH7691_02203</name>
</gene>
<reference evidence="9 10" key="1">
    <citation type="submission" date="2017-03" db="EMBL/GenBank/DDBJ databases">
        <authorList>
            <person name="Afonso C.L."/>
            <person name="Miller P.J."/>
            <person name="Scott M.A."/>
            <person name="Spackman E."/>
            <person name="Goraichik I."/>
            <person name="Dimitrov K.M."/>
            <person name="Suarez D.L."/>
            <person name="Swayne D.E."/>
        </authorList>
    </citation>
    <scope>NUCLEOTIDE SEQUENCE [LARGE SCALE GENOMIC DNA]</scope>
    <source>
        <strain evidence="9 10">CECT 7691</strain>
    </source>
</reference>
<evidence type="ECO:0000256" key="3">
    <source>
        <dbReference type="ARBA" id="ARBA00022896"/>
    </source>
</evidence>
<evidence type="ECO:0000259" key="8">
    <source>
        <dbReference type="PROSITE" id="PS51471"/>
    </source>
</evidence>
<evidence type="ECO:0000313" key="9">
    <source>
        <dbReference type="EMBL" id="SLN50130.1"/>
    </source>
</evidence>
<dbReference type="Gene3D" id="2.60.120.620">
    <property type="entry name" value="q2cbj1_9rhob like domain"/>
    <property type="match status" value="1"/>
</dbReference>
<protein>
    <submittedName>
        <fullName evidence="9">PKHD-type hydroxylase YbiX</fullName>
    </submittedName>
</protein>
<dbReference type="InterPro" id="IPR006620">
    <property type="entry name" value="Pro_4_hyd_alph"/>
</dbReference>
<dbReference type="RefSeq" id="WP_085883389.1">
    <property type="nucleotide sequence ID" value="NZ_FWFR01000001.1"/>
</dbReference>
<dbReference type="AlphaFoldDB" id="A0A1Y5SWJ5"/>
<dbReference type="GO" id="GO:0051213">
    <property type="term" value="F:dioxygenase activity"/>
    <property type="evidence" value="ECO:0007669"/>
    <property type="project" value="UniProtKB-KW"/>
</dbReference>
<feature type="domain" description="Fe2OG dioxygenase" evidence="8">
    <location>
        <begin position="245"/>
        <end position="338"/>
    </location>
</feature>
<dbReference type="GO" id="GO:0031418">
    <property type="term" value="F:L-ascorbic acid binding"/>
    <property type="evidence" value="ECO:0007669"/>
    <property type="project" value="UniProtKB-KW"/>
</dbReference>
<evidence type="ECO:0000256" key="1">
    <source>
        <dbReference type="ARBA" id="ARBA00001961"/>
    </source>
</evidence>
<name>A0A1Y5SWJ5_9PROT</name>
<evidence type="ECO:0000256" key="7">
    <source>
        <dbReference type="SAM" id="MobiDB-lite"/>
    </source>
</evidence>
<dbReference type="OrthoDB" id="255432at2"/>
<keyword evidence="6" id="KW-0408">Iron</keyword>
<keyword evidence="5" id="KW-0560">Oxidoreductase</keyword>
<keyword evidence="10" id="KW-1185">Reference proteome</keyword>
<dbReference type="EMBL" id="FWFR01000001">
    <property type="protein sequence ID" value="SLN50130.1"/>
    <property type="molecule type" value="Genomic_DNA"/>
</dbReference>
<evidence type="ECO:0000256" key="6">
    <source>
        <dbReference type="ARBA" id="ARBA00023004"/>
    </source>
</evidence>
<comment type="cofactor">
    <cofactor evidence="1">
        <name>L-ascorbate</name>
        <dbReference type="ChEBI" id="CHEBI:38290"/>
    </cofactor>
</comment>
<organism evidence="9 10">
    <name type="scientific">Oceanibacterium hippocampi</name>
    <dbReference type="NCBI Taxonomy" id="745714"/>
    <lineage>
        <taxon>Bacteria</taxon>
        <taxon>Pseudomonadati</taxon>
        <taxon>Pseudomonadota</taxon>
        <taxon>Alphaproteobacteria</taxon>
        <taxon>Sneathiellales</taxon>
        <taxon>Sneathiellaceae</taxon>
        <taxon>Oceanibacterium</taxon>
    </lineage>
</organism>
<dbReference type="InterPro" id="IPR005123">
    <property type="entry name" value="Oxoglu/Fe-dep_dioxygenase_dom"/>
</dbReference>
<proteinExistence type="predicted"/>
<dbReference type="SMART" id="SM00702">
    <property type="entry name" value="P4Hc"/>
    <property type="match status" value="1"/>
</dbReference>
<dbReference type="GO" id="GO:0016705">
    <property type="term" value="F:oxidoreductase activity, acting on paired donors, with incorporation or reduction of molecular oxygen"/>
    <property type="evidence" value="ECO:0007669"/>
    <property type="project" value="InterPro"/>
</dbReference>
<dbReference type="InterPro" id="IPR044862">
    <property type="entry name" value="Pro_4_hyd_alph_FE2OG_OXY"/>
</dbReference>
<feature type="region of interest" description="Disordered" evidence="7">
    <location>
        <begin position="68"/>
        <end position="91"/>
    </location>
</feature>
<evidence type="ECO:0000256" key="5">
    <source>
        <dbReference type="ARBA" id="ARBA00023002"/>
    </source>
</evidence>
<dbReference type="PROSITE" id="PS51471">
    <property type="entry name" value="FE2OG_OXY"/>
    <property type="match status" value="1"/>
</dbReference>
<evidence type="ECO:0000256" key="2">
    <source>
        <dbReference type="ARBA" id="ARBA00022723"/>
    </source>
</evidence>
<dbReference type="Proteomes" id="UP000193200">
    <property type="component" value="Unassembled WGS sequence"/>
</dbReference>
<dbReference type="Pfam" id="PF13640">
    <property type="entry name" value="2OG-FeII_Oxy_3"/>
    <property type="match status" value="1"/>
</dbReference>
<sequence length="338" mass="36292">MLAAGDRAPIFQSKDSEGRHFHSYEDHVTGWPMVLVCPPSRDGGATERARRQGLEIADEGAWVILIGGDPPAGPATGAPGGNHPRFRHLPDRGGKLREAIAGEAGAAVVVTDANQRITHIYSGQPQETQLAAAHAEIEAAAAARSARPIATHPPVLVLPRFLSTEICARLVAKWRDVSTVYQGDGLKSEGFEKETGDFKVAIGNDTAAVSQLVLRDRDLVTALDAIVPKRLGPEIEKAFQYRIKSREDYRIACYAAEAGGFLAAHRDNPTKPTAHRRFTVGVLLNAGEYEGGGLTFPEYGGEFYDVETGTAVVWSASLLHGVRPVTAGSRFLLGAHLY</sequence>
<evidence type="ECO:0000256" key="4">
    <source>
        <dbReference type="ARBA" id="ARBA00022964"/>
    </source>
</evidence>
<keyword evidence="4" id="KW-0223">Dioxygenase</keyword>
<dbReference type="GO" id="GO:0005506">
    <property type="term" value="F:iron ion binding"/>
    <property type="evidence" value="ECO:0007669"/>
    <property type="project" value="InterPro"/>
</dbReference>
<evidence type="ECO:0000313" key="10">
    <source>
        <dbReference type="Proteomes" id="UP000193200"/>
    </source>
</evidence>
<dbReference type="InParanoid" id="A0A1Y5SWJ5"/>
<accession>A0A1Y5SWJ5</accession>